<feature type="compositionally biased region" description="Low complexity" evidence="1">
    <location>
        <begin position="541"/>
        <end position="558"/>
    </location>
</feature>
<reference evidence="2 3" key="1">
    <citation type="submission" date="2015-07" db="EMBL/GenBank/DDBJ databases">
        <title>High-quality genome of monoxenous trypanosomatid Leptomonas pyrrhocoris.</title>
        <authorList>
            <person name="Flegontov P."/>
            <person name="Butenko A."/>
            <person name="Firsov S."/>
            <person name="Vlcek C."/>
            <person name="Logacheva M.D."/>
            <person name="Field M."/>
            <person name="Filatov D."/>
            <person name="Flegontova O."/>
            <person name="Gerasimov E."/>
            <person name="Jackson A.P."/>
            <person name="Kelly S."/>
            <person name="Opperdoes F."/>
            <person name="O'Reilly A."/>
            <person name="Votypka J."/>
            <person name="Yurchenko V."/>
            <person name="Lukes J."/>
        </authorList>
    </citation>
    <scope>NUCLEOTIDE SEQUENCE [LARGE SCALE GENOMIC DNA]</scope>
    <source>
        <strain evidence="2">H10</strain>
    </source>
</reference>
<dbReference type="InterPro" id="IPR011990">
    <property type="entry name" value="TPR-like_helical_dom_sf"/>
</dbReference>
<feature type="compositionally biased region" description="Basic and acidic residues" evidence="1">
    <location>
        <begin position="17"/>
        <end position="26"/>
    </location>
</feature>
<dbReference type="Gene3D" id="1.25.40.10">
    <property type="entry name" value="Tetratricopeptide repeat domain"/>
    <property type="match status" value="1"/>
</dbReference>
<evidence type="ECO:0000313" key="2">
    <source>
        <dbReference type="EMBL" id="KPA84822.1"/>
    </source>
</evidence>
<accession>A0A0N0DZ62</accession>
<dbReference type="GeneID" id="26901594"/>
<proteinExistence type="predicted"/>
<comment type="caution">
    <text evidence="2">The sequence shown here is derived from an EMBL/GenBank/DDBJ whole genome shotgun (WGS) entry which is preliminary data.</text>
</comment>
<protein>
    <submittedName>
        <fullName evidence="2">Uncharacterized protein</fullName>
    </submittedName>
</protein>
<dbReference type="AlphaFoldDB" id="A0A0N0DZ62"/>
<dbReference type="OMA" id="LHDAVQY"/>
<feature type="region of interest" description="Disordered" evidence="1">
    <location>
        <begin position="539"/>
        <end position="560"/>
    </location>
</feature>
<evidence type="ECO:0000313" key="3">
    <source>
        <dbReference type="Proteomes" id="UP000037923"/>
    </source>
</evidence>
<dbReference type="VEuPathDB" id="TriTrypDB:LpyrH10_02_2730"/>
<feature type="compositionally biased region" description="Low complexity" evidence="1">
    <location>
        <begin position="1"/>
        <end position="16"/>
    </location>
</feature>
<organism evidence="2 3">
    <name type="scientific">Leptomonas pyrrhocoris</name>
    <name type="common">Firebug parasite</name>
    <dbReference type="NCBI Taxonomy" id="157538"/>
    <lineage>
        <taxon>Eukaryota</taxon>
        <taxon>Discoba</taxon>
        <taxon>Euglenozoa</taxon>
        <taxon>Kinetoplastea</taxon>
        <taxon>Metakinetoplastina</taxon>
        <taxon>Trypanosomatida</taxon>
        <taxon>Trypanosomatidae</taxon>
        <taxon>Leishmaniinae</taxon>
        <taxon>Leptomonas</taxon>
    </lineage>
</organism>
<feature type="compositionally biased region" description="Low complexity" evidence="1">
    <location>
        <begin position="310"/>
        <end position="329"/>
    </location>
</feature>
<keyword evidence="3" id="KW-1185">Reference proteome</keyword>
<dbReference type="Proteomes" id="UP000037923">
    <property type="component" value="Unassembled WGS sequence"/>
</dbReference>
<dbReference type="RefSeq" id="XP_015663261.1">
    <property type="nucleotide sequence ID" value="XM_015797741.1"/>
</dbReference>
<dbReference type="EMBL" id="LGTL01000002">
    <property type="protein sequence ID" value="KPA84822.1"/>
    <property type="molecule type" value="Genomic_DNA"/>
</dbReference>
<feature type="region of interest" description="Disordered" evidence="1">
    <location>
        <begin position="1"/>
        <end position="29"/>
    </location>
</feature>
<evidence type="ECO:0000256" key="1">
    <source>
        <dbReference type="SAM" id="MobiDB-lite"/>
    </source>
</evidence>
<sequence length="813" mass="88338">MNCYERNSASIPSSSNRSRDRDELRSSKVPVTQIGADSPFIHSVDAHPSSRLPSLRHTTAPSSYGLVGYFQGLAAGDDLGDLIRGLRRSIWSCYQECLCKTKTSSSSSVVNPTGAETDGAAAAAVEANIPAPAAPHRLPAGTLSASQRREYWSATRTAFLFSAESPSAAEEATKLHCSPVTRSLLYPYCYSVGEAGAPDAAALPLGRVLRSGDMKMIWSDARMAELAREEVRRNPRDGWQQALRLLHQVSPTPLTCAVELELYRQTDGQHWVEALRSLWCIPPAQWTEMDVGAALRSLYHAGRRARRAKPPATQSSISSSLPSPASTSSFESDLFGSDGGAADTACDGTSDESTEVFLARLIAQALRIHRAVEETGALQWSTPSAFNDTLGLFALDPTAWREACLLLDKLIAARGCTMEEAAPSPAAASIPPNVSNTADPQRASQGILSTQASAALYQHMRPNPVTIHQTCRVFQQHWDVGLQYVQRLQRVAGDALHLCTDIVATEDVLRLCIAGQRWQEALRLVVSYEAAVRDQHTANDSSSLSTCSSSSSSPSTFSRPRGVSAELMSARQHFRPDVFVQLVRLLGSVPECRPVAYALVRRHDTRVSSPRASLSPMQTDVPPLASTLPRVDLSRSKLYNDDTLSRAYNCLLQGSATLHAADALVKELNQLYGADVSTPSSSALPLSVVSDFDAKIAGLETESVAHIAYLCCTAGNWQRALHHTNALLHSPRYRATFIPTARLHDAVQYALEQAPPPGPSWELSMKLFTDMMDRNVPISEVSFQSVVKRCFAGGAPEQAQRVFQMVMRRGVRS</sequence>
<gene>
    <name evidence="2" type="ORF">ABB37_01299</name>
</gene>
<dbReference type="OrthoDB" id="1929236at2759"/>
<name>A0A0N0DZ62_LEPPY</name>
<feature type="region of interest" description="Disordered" evidence="1">
    <location>
        <begin position="307"/>
        <end position="334"/>
    </location>
</feature>